<evidence type="ECO:0000259" key="1">
    <source>
        <dbReference type="Pfam" id="PF16363"/>
    </source>
</evidence>
<dbReference type="GO" id="GO:0008460">
    <property type="term" value="F:dTDP-glucose 4,6-dehydratase activity"/>
    <property type="evidence" value="ECO:0007669"/>
    <property type="project" value="UniProtKB-EC"/>
</dbReference>
<name>A0A7D8DB35_9BACI</name>
<dbReference type="Proteomes" id="UP000194422">
    <property type="component" value="Unassembled WGS sequence"/>
</dbReference>
<evidence type="ECO:0000313" key="2">
    <source>
        <dbReference type="EMBL" id="SME01567.1"/>
    </source>
</evidence>
<feature type="domain" description="NAD(P)-binding" evidence="1">
    <location>
        <begin position="4"/>
        <end position="60"/>
    </location>
</feature>
<gene>
    <name evidence="2" type="primary">rmlB</name>
    <name evidence="2" type="ORF">BACERE00174_02747</name>
</gene>
<dbReference type="Gene3D" id="3.40.50.720">
    <property type="entry name" value="NAD(P)-binding Rossmann-like Domain"/>
    <property type="match status" value="1"/>
</dbReference>
<accession>A0A7D8DB35</accession>
<dbReference type="PANTHER" id="PTHR43000">
    <property type="entry name" value="DTDP-D-GLUCOSE 4,6-DEHYDRATASE-RELATED"/>
    <property type="match status" value="1"/>
</dbReference>
<dbReference type="InterPro" id="IPR016040">
    <property type="entry name" value="NAD(P)-bd_dom"/>
</dbReference>
<evidence type="ECO:0000313" key="3">
    <source>
        <dbReference type="Proteomes" id="UP000194422"/>
    </source>
</evidence>
<dbReference type="AlphaFoldDB" id="A0A7D8DB35"/>
<proteinExistence type="predicted"/>
<dbReference type="InterPro" id="IPR036291">
    <property type="entry name" value="NAD(P)-bd_dom_sf"/>
</dbReference>
<comment type="caution">
    <text evidence="2">The sequence shown here is derived from an EMBL/GenBank/DDBJ whole genome shotgun (WGS) entry which is preliminary data.</text>
</comment>
<protein>
    <submittedName>
        <fullName evidence="2">dTDP-glucose 4,6-dehydratase</fullName>
        <ecNumber evidence="2">4.2.1.46</ecNumber>
    </submittedName>
</protein>
<dbReference type="SUPFAM" id="SSF51735">
    <property type="entry name" value="NAD(P)-binding Rossmann-fold domains"/>
    <property type="match status" value="1"/>
</dbReference>
<reference evidence="2 3" key="1">
    <citation type="submission" date="2017-04" db="EMBL/GenBank/DDBJ databases">
        <authorList>
            <person name="Criscuolo A."/>
        </authorList>
    </citation>
    <scope>NUCLEOTIDE SEQUENCE [LARGE SCALE GENOMIC DNA]</scope>
    <source>
        <strain evidence="2">16-00174</strain>
    </source>
</reference>
<keyword evidence="2" id="KW-0456">Lyase</keyword>
<dbReference type="Pfam" id="PF16363">
    <property type="entry name" value="GDP_Man_Dehyd"/>
    <property type="match status" value="1"/>
</dbReference>
<dbReference type="EC" id="4.2.1.46" evidence="2"/>
<organism evidence="2 3">
    <name type="scientific">Bacillus paranthracis</name>
    <dbReference type="NCBI Taxonomy" id="2026186"/>
    <lineage>
        <taxon>Bacteria</taxon>
        <taxon>Bacillati</taxon>
        <taxon>Bacillota</taxon>
        <taxon>Bacilli</taxon>
        <taxon>Bacillales</taxon>
        <taxon>Bacillaceae</taxon>
        <taxon>Bacillus</taxon>
        <taxon>Bacillus cereus group</taxon>
    </lineage>
</organism>
<dbReference type="EMBL" id="FWYW01000070">
    <property type="protein sequence ID" value="SME01567.1"/>
    <property type="molecule type" value="Genomic_DNA"/>
</dbReference>
<sequence length="60" mass="6778">MNILVTGGAGFIGSNFVHYMLQSYETYKIINLDALTYSGNLNNVKSIQDHPNYYFVKGEI</sequence>